<dbReference type="UniPathway" id="UPA00379">
    <property type="reaction ID" value="UER00550"/>
</dbReference>
<dbReference type="Pfam" id="PF17392">
    <property type="entry name" value="Urocanase_C"/>
    <property type="match status" value="1"/>
</dbReference>
<sequence>MTRTDPSRRIRAPRGSALTARSWLTEAPLRMLMNNLDPEVAERPEDLVVYGGIGRAARDWESFDRIVATLARMDDDQTLLVQSGKPVGVFRTHVDAPRVLIANSNLVPAWANWEHFHALDRQGLMMYGQMTAGSWIYIGSQGIVQGTYETFVEMGRQHYGGDLGGRWILTAGLGGMGGAQPLAAVMAGASMLAIECQQSRIDMRLKTRYVDEQASDLDDALARIARCTQAGEARSIALLGNAAEILPELVRRGVRPDALTDQTSAHDPVHGYLPAGWSVERWQREQAADPDAVRDAAKASMRVHVEAMLAMHAQGVPTVDYGNNIRQMAHDAGCADAFAFPGFVPAYVRPLFCRGVGPFRWVALSGDPEDIAKTDAKVKELIPDDPHLHRWLDMAAERIAFQGLPARICWVGLGLRDRLGLAFNEMVRKGELKAPVVIGRDHLDSGSVASPNRETEAMRDGSDAVSDWPLLNAMLNVAGGATWVSLHHGGGVGMGYSQHSGVVVVCDGSEAADRRIARVLWNDPATGVMRHADAGYDIAIDCARERGLDLPML</sequence>
<evidence type="ECO:0000256" key="1">
    <source>
        <dbReference type="ARBA" id="ARBA00004794"/>
    </source>
</evidence>
<keyword evidence="5 10" id="KW-0520">NAD</keyword>
<dbReference type="Gene3D" id="3.40.50.10730">
    <property type="entry name" value="Urocanase like domains"/>
    <property type="match status" value="1"/>
</dbReference>
<proteinExistence type="inferred from homology"/>
<dbReference type="PANTHER" id="PTHR12216:SF4">
    <property type="entry name" value="UROCANATE HYDRATASE"/>
    <property type="match status" value="1"/>
</dbReference>
<dbReference type="InterPro" id="IPR023636">
    <property type="entry name" value="Urocanase_CS"/>
</dbReference>
<dbReference type="Gene3D" id="3.40.1770.10">
    <property type="entry name" value="Urocanase superfamily"/>
    <property type="match status" value="1"/>
</dbReference>
<evidence type="ECO:0000256" key="8">
    <source>
        <dbReference type="ARBA" id="ARBA00047623"/>
    </source>
</evidence>
<comment type="pathway">
    <text evidence="1 10">Amino-acid degradation; L-histidine degradation into L-glutamate; N-formimidoyl-L-glutamate from L-histidine: step 2/3.</text>
</comment>
<keyword evidence="4 10" id="KW-0369">Histidine metabolism</keyword>
<evidence type="ECO:0000259" key="13">
    <source>
        <dbReference type="Pfam" id="PF17392"/>
    </source>
</evidence>
<evidence type="ECO:0000259" key="11">
    <source>
        <dbReference type="Pfam" id="PF01175"/>
    </source>
</evidence>
<dbReference type="Proteomes" id="UP000675747">
    <property type="component" value="Unassembled WGS sequence"/>
</dbReference>
<dbReference type="InterPro" id="IPR055351">
    <property type="entry name" value="Urocanase"/>
</dbReference>
<evidence type="ECO:0000256" key="4">
    <source>
        <dbReference type="ARBA" id="ARBA00022808"/>
    </source>
</evidence>
<comment type="caution">
    <text evidence="14">The sequence shown here is derived from an EMBL/GenBank/DDBJ whole genome shotgun (WGS) entry which is preliminary data.</text>
</comment>
<evidence type="ECO:0000256" key="9">
    <source>
        <dbReference type="ARBA" id="ARBA00056569"/>
    </source>
</evidence>
<dbReference type="Pfam" id="PF01175">
    <property type="entry name" value="Urocanase"/>
    <property type="match status" value="1"/>
</dbReference>
<organism evidence="14">
    <name type="scientific">Coralloluteibacterium stylophorae</name>
    <dbReference type="NCBI Taxonomy" id="1776034"/>
    <lineage>
        <taxon>Bacteria</taxon>
        <taxon>Pseudomonadati</taxon>
        <taxon>Pseudomonadota</taxon>
        <taxon>Gammaproteobacteria</taxon>
        <taxon>Lysobacterales</taxon>
        <taxon>Lysobacteraceae</taxon>
        <taxon>Coralloluteibacterium</taxon>
    </lineage>
</organism>
<name>A0A8J7VSL8_9GAMM</name>
<evidence type="ECO:0000256" key="3">
    <source>
        <dbReference type="ARBA" id="ARBA00011992"/>
    </source>
</evidence>
<dbReference type="GO" id="GO:0019556">
    <property type="term" value="P:L-histidine catabolic process to glutamate and formamide"/>
    <property type="evidence" value="ECO:0007669"/>
    <property type="project" value="UniProtKB-UniPathway"/>
</dbReference>
<accession>A0A8J7VSL8</accession>
<feature type="binding site" evidence="10">
    <location>
        <position position="200"/>
    </location>
    <ligand>
        <name>NAD(+)</name>
        <dbReference type="ChEBI" id="CHEBI:57540"/>
    </ligand>
</feature>
<reference evidence="14" key="2">
    <citation type="submission" date="2021-04" db="EMBL/GenBank/DDBJ databases">
        <authorList>
            <person name="Karlyshev A.V."/>
        </authorList>
    </citation>
    <scope>NUCLEOTIDE SEQUENCE</scope>
    <source>
        <strain evidence="14">LMG 29479</strain>
    </source>
</reference>
<dbReference type="InterPro" id="IPR038364">
    <property type="entry name" value="Urocanase_central_sf"/>
</dbReference>
<dbReference type="InterPro" id="IPR036190">
    <property type="entry name" value="Urocanase_sf"/>
</dbReference>
<dbReference type="PROSITE" id="PS01233">
    <property type="entry name" value="UROCANASE"/>
    <property type="match status" value="1"/>
</dbReference>
<keyword evidence="16" id="KW-1185">Reference proteome</keyword>
<dbReference type="EC" id="4.2.1.49" evidence="3 10"/>
<feature type="binding site" evidence="10">
    <location>
        <begin position="241"/>
        <end position="242"/>
    </location>
    <ligand>
        <name>NAD(+)</name>
        <dbReference type="ChEBI" id="CHEBI:57540"/>
    </ligand>
</feature>
<dbReference type="GO" id="GO:0005737">
    <property type="term" value="C:cytoplasm"/>
    <property type="evidence" value="ECO:0007669"/>
    <property type="project" value="UniProtKB-SubCell"/>
</dbReference>
<dbReference type="GO" id="GO:0016153">
    <property type="term" value="F:urocanate hydratase activity"/>
    <property type="evidence" value="ECO:0007669"/>
    <property type="project" value="UniProtKB-UniRule"/>
</dbReference>
<dbReference type="RefSeq" id="WP_211926319.1">
    <property type="nucleotide sequence ID" value="NZ_JAGQFT020000001.1"/>
</dbReference>
<evidence type="ECO:0000259" key="12">
    <source>
        <dbReference type="Pfam" id="PF17391"/>
    </source>
</evidence>
<dbReference type="GO" id="GO:0019557">
    <property type="term" value="P:L-histidine catabolic process to glutamate and formate"/>
    <property type="evidence" value="ECO:0007669"/>
    <property type="project" value="UniProtKB-UniPathway"/>
</dbReference>
<feature type="domain" description="Urocanase N-terminal" evidence="12">
    <location>
        <begin position="10"/>
        <end position="136"/>
    </location>
</feature>
<dbReference type="InterPro" id="IPR035401">
    <property type="entry name" value="Urocanase_C"/>
</dbReference>
<feature type="binding site" evidence="10">
    <location>
        <position position="491"/>
    </location>
    <ligand>
        <name>NAD(+)</name>
        <dbReference type="ChEBI" id="CHEBI:57540"/>
    </ligand>
</feature>
<keyword evidence="6 10" id="KW-0456">Lyase</keyword>
<dbReference type="PANTHER" id="PTHR12216">
    <property type="entry name" value="UROCANATE HYDRATASE"/>
    <property type="match status" value="1"/>
</dbReference>
<feature type="binding site" evidence="10">
    <location>
        <position position="129"/>
    </location>
    <ligand>
        <name>NAD(+)</name>
        <dbReference type="ChEBI" id="CHEBI:57540"/>
    </ligand>
</feature>
<evidence type="ECO:0000313" key="14">
    <source>
        <dbReference type="EMBL" id="MBR0562375.1"/>
    </source>
</evidence>
<comment type="catalytic activity">
    <reaction evidence="8 10">
        <text>4-imidazolone-5-propanoate = trans-urocanate + H2O</text>
        <dbReference type="Rhea" id="RHEA:13101"/>
        <dbReference type="ChEBI" id="CHEBI:15377"/>
        <dbReference type="ChEBI" id="CHEBI:17771"/>
        <dbReference type="ChEBI" id="CHEBI:77893"/>
        <dbReference type="EC" id="4.2.1.49"/>
    </reaction>
</comment>
<dbReference type="EMBL" id="JAGQFT020000001">
    <property type="protein sequence ID" value="MBS7455577.1"/>
    <property type="molecule type" value="Genomic_DNA"/>
</dbReference>
<evidence type="ECO:0000256" key="5">
    <source>
        <dbReference type="ARBA" id="ARBA00023027"/>
    </source>
</evidence>
<evidence type="ECO:0000256" key="6">
    <source>
        <dbReference type="ARBA" id="ARBA00023239"/>
    </source>
</evidence>
<dbReference type="Pfam" id="PF17391">
    <property type="entry name" value="Urocanase_N"/>
    <property type="match status" value="1"/>
</dbReference>
<dbReference type="PIRSF" id="PIRSF001423">
    <property type="entry name" value="Urocanate_hydrat"/>
    <property type="match status" value="1"/>
</dbReference>
<dbReference type="HAMAP" id="MF_00577">
    <property type="entry name" value="HutU"/>
    <property type="match status" value="1"/>
</dbReference>
<feature type="binding site" evidence="10">
    <location>
        <begin position="175"/>
        <end position="177"/>
    </location>
    <ligand>
        <name>NAD(+)</name>
        <dbReference type="ChEBI" id="CHEBI:57540"/>
    </ligand>
</feature>
<feature type="binding site" evidence="10">
    <location>
        <begin position="272"/>
        <end position="273"/>
    </location>
    <ligand>
        <name>NAD(+)</name>
        <dbReference type="ChEBI" id="CHEBI:57540"/>
    </ligand>
</feature>
<dbReference type="SUPFAM" id="SSF111326">
    <property type="entry name" value="Urocanase"/>
    <property type="match status" value="1"/>
</dbReference>
<protein>
    <recommendedName>
        <fullName evidence="3 10">Urocanate hydratase</fullName>
        <shortName evidence="10">Urocanase</shortName>
        <ecNumber evidence="3 10">4.2.1.49</ecNumber>
    </recommendedName>
    <alternativeName>
        <fullName evidence="7 10">Imidazolonepropionate hydrolase</fullName>
    </alternativeName>
</protein>
<dbReference type="NCBIfam" id="TIGR01228">
    <property type="entry name" value="hutU"/>
    <property type="match status" value="1"/>
</dbReference>
<evidence type="ECO:0000313" key="15">
    <source>
        <dbReference type="EMBL" id="MBS7455577.1"/>
    </source>
</evidence>
<comment type="similarity">
    <text evidence="2 10">Belongs to the urocanase family.</text>
</comment>
<dbReference type="FunFam" id="3.40.50.10730:FF:000001">
    <property type="entry name" value="Urocanate hydratase"/>
    <property type="match status" value="1"/>
</dbReference>
<dbReference type="NCBIfam" id="NF003820">
    <property type="entry name" value="PRK05414.1"/>
    <property type="match status" value="1"/>
</dbReference>
<feature type="binding site" evidence="10">
    <location>
        <position position="195"/>
    </location>
    <ligand>
        <name>NAD(+)</name>
        <dbReference type="ChEBI" id="CHEBI:57540"/>
    </ligand>
</feature>
<keyword evidence="10" id="KW-0963">Cytoplasm</keyword>
<evidence type="ECO:0000313" key="16">
    <source>
        <dbReference type="Proteomes" id="UP000675747"/>
    </source>
</evidence>
<gene>
    <name evidence="10 14" type="primary">hutU</name>
    <name evidence="15" type="ORF">KB893_000305</name>
    <name evidence="14" type="ORF">KB893_07595</name>
</gene>
<evidence type="ECO:0000256" key="2">
    <source>
        <dbReference type="ARBA" id="ARBA00007578"/>
    </source>
</evidence>
<comment type="cofactor">
    <cofactor evidence="10">
        <name>NAD(+)</name>
        <dbReference type="ChEBI" id="CHEBI:57540"/>
    </cofactor>
    <text evidence="10">Binds 1 NAD(+) per subunit.</text>
</comment>
<feature type="binding site" evidence="10">
    <location>
        <position position="321"/>
    </location>
    <ligand>
        <name>NAD(+)</name>
        <dbReference type="ChEBI" id="CHEBI:57540"/>
    </ligand>
</feature>
<dbReference type="InterPro" id="IPR035085">
    <property type="entry name" value="Urocanase_Rossmann-like"/>
</dbReference>
<dbReference type="EMBL" id="JAGQFT010000048">
    <property type="protein sequence ID" value="MBR0562375.1"/>
    <property type="molecule type" value="Genomic_DNA"/>
</dbReference>
<evidence type="ECO:0000256" key="7">
    <source>
        <dbReference type="ARBA" id="ARBA00031640"/>
    </source>
</evidence>
<feature type="binding site" evidence="10">
    <location>
        <begin position="262"/>
        <end position="266"/>
    </location>
    <ligand>
        <name>NAD(+)</name>
        <dbReference type="ChEBI" id="CHEBI:57540"/>
    </ligand>
</feature>
<dbReference type="InterPro" id="IPR023637">
    <property type="entry name" value="Urocanase-like"/>
</dbReference>
<comment type="subcellular location">
    <subcellularLocation>
        <location evidence="10">Cytoplasm</location>
    </subcellularLocation>
</comment>
<dbReference type="AlphaFoldDB" id="A0A8J7VSL8"/>
<feature type="domain" description="Urocanase Rossmann-like" evidence="11">
    <location>
        <begin position="139"/>
        <end position="347"/>
    </location>
</feature>
<feature type="active site" evidence="10">
    <location>
        <position position="409"/>
    </location>
</feature>
<comment type="function">
    <text evidence="9 10">Catalyzes the conversion of urocanate to 4-imidazolone-5-propionate.</text>
</comment>
<feature type="binding site" evidence="10">
    <location>
        <begin position="51"/>
        <end position="52"/>
    </location>
    <ligand>
        <name>NAD(+)</name>
        <dbReference type="ChEBI" id="CHEBI:57540"/>
    </ligand>
</feature>
<feature type="domain" description="Urocanase C-terminal" evidence="13">
    <location>
        <begin position="350"/>
        <end position="544"/>
    </location>
</feature>
<dbReference type="InterPro" id="IPR035400">
    <property type="entry name" value="Urocanase_N"/>
</dbReference>
<evidence type="ECO:0000256" key="10">
    <source>
        <dbReference type="HAMAP-Rule" id="MF_00577"/>
    </source>
</evidence>
<reference evidence="15 16" key="1">
    <citation type="journal article" date="2021" name="Microbiol. Resour. Announc.">
        <title>Draft Genome Sequence of Coralloluteibacterium stylophorae LMG 29479T.</title>
        <authorList>
            <person name="Karlyshev A.V."/>
            <person name="Kudryashova E.B."/>
            <person name="Ariskina E.V."/>
            <person name="Conroy A.P."/>
            <person name="Abidueva E.Y."/>
        </authorList>
    </citation>
    <scope>NUCLEOTIDE SEQUENCE [LARGE SCALE GENOMIC DNA]</scope>
    <source>
        <strain evidence="15 16">LMG 29479</strain>
    </source>
</reference>